<dbReference type="OMA" id="TWYAYAT"/>
<name>A0A0U1MC48_TALIS</name>
<sequence length="332" mass="34920">MLPKYIPSIGATALFLLASFATATPQLVLDSDFADPCLVQLSNGTWYAFATTTGSINIQMAYSDDFENWHLASNYDALPGPFPSWVYSSPQTWAPDVIQRADGTFLMYFSAASNDSAASGDIKHCVGAATSPNVTGPYTPMESPIACPLDAGGAIDAAGFIDDNDNQTMYVVYKVDGSNLDSGDHVYPTPIMLQEVESDGITPVGSAVQILDRDPNGGDGPLIEAPSLIKSDGIYYLTFSSAMFNTPQYDSSYAYATDIIGPWTKQHSPYAPLLVSGDASSAGALTGPGGSSIAKGGTKIAFHASRNGENADAGRAMYVANITLANDVITIL</sequence>
<keyword evidence="10" id="KW-1185">Reference proteome</keyword>
<comment type="similarity">
    <text evidence="1 7">Belongs to the glycosyl hydrolase 43 family.</text>
</comment>
<evidence type="ECO:0000256" key="6">
    <source>
        <dbReference type="PIRSR" id="PIRSR606710-2"/>
    </source>
</evidence>
<dbReference type="AlphaFoldDB" id="A0A0U1MC48"/>
<organism evidence="9 10">
    <name type="scientific">Talaromyces islandicus</name>
    <name type="common">Penicillium islandicum</name>
    <dbReference type="NCBI Taxonomy" id="28573"/>
    <lineage>
        <taxon>Eukaryota</taxon>
        <taxon>Fungi</taxon>
        <taxon>Dikarya</taxon>
        <taxon>Ascomycota</taxon>
        <taxon>Pezizomycotina</taxon>
        <taxon>Eurotiomycetes</taxon>
        <taxon>Eurotiomycetidae</taxon>
        <taxon>Eurotiales</taxon>
        <taxon>Trichocomaceae</taxon>
        <taxon>Talaromyces</taxon>
        <taxon>Talaromyces sect. Islandici</taxon>
    </lineage>
</organism>
<feature type="chain" id="PRO_5006711791" evidence="8">
    <location>
        <begin position="24"/>
        <end position="332"/>
    </location>
</feature>
<keyword evidence="3 7" id="KW-0378">Hydrolase</keyword>
<dbReference type="PANTHER" id="PTHR42812:SF5">
    <property type="entry name" value="ENDO-ARABINASE"/>
    <property type="match status" value="1"/>
</dbReference>
<dbReference type="GO" id="GO:0005975">
    <property type="term" value="P:carbohydrate metabolic process"/>
    <property type="evidence" value="ECO:0007669"/>
    <property type="project" value="InterPro"/>
</dbReference>
<dbReference type="PANTHER" id="PTHR42812">
    <property type="entry name" value="BETA-XYLOSIDASE"/>
    <property type="match status" value="1"/>
</dbReference>
<dbReference type="STRING" id="28573.A0A0U1MC48"/>
<feature type="site" description="Important for catalytic activity, responsible for pKa modulation of the active site Glu and correct orientation of both the proton donor and substrate" evidence="6">
    <location>
        <position position="156"/>
    </location>
</feature>
<evidence type="ECO:0000313" key="9">
    <source>
        <dbReference type="EMBL" id="CRG92681.1"/>
    </source>
</evidence>
<evidence type="ECO:0000256" key="8">
    <source>
        <dbReference type="SAM" id="SignalP"/>
    </source>
</evidence>
<dbReference type="Gene3D" id="2.115.10.20">
    <property type="entry name" value="Glycosyl hydrolase domain, family 43"/>
    <property type="match status" value="1"/>
</dbReference>
<accession>A0A0U1MC48</accession>
<feature type="signal peptide" evidence="8">
    <location>
        <begin position="1"/>
        <end position="23"/>
    </location>
</feature>
<dbReference type="Proteomes" id="UP000054383">
    <property type="component" value="Unassembled WGS sequence"/>
</dbReference>
<dbReference type="CDD" id="cd08999">
    <property type="entry name" value="GH43_ABN-like"/>
    <property type="match status" value="1"/>
</dbReference>
<gene>
    <name evidence="9" type="ORF">PISL3812_09745</name>
</gene>
<evidence type="ECO:0000313" key="10">
    <source>
        <dbReference type="Proteomes" id="UP000054383"/>
    </source>
</evidence>
<feature type="active site" description="Proton acceptor" evidence="5">
    <location>
        <position position="35"/>
    </location>
</feature>
<dbReference type="InterPro" id="IPR006710">
    <property type="entry name" value="Glyco_hydro_43"/>
</dbReference>
<evidence type="ECO:0000256" key="1">
    <source>
        <dbReference type="ARBA" id="ARBA00009865"/>
    </source>
</evidence>
<dbReference type="InterPro" id="IPR023296">
    <property type="entry name" value="Glyco_hydro_beta-prop_sf"/>
</dbReference>
<dbReference type="InterPro" id="IPR051795">
    <property type="entry name" value="Glycosyl_Hydrlase_43"/>
</dbReference>
<evidence type="ECO:0000256" key="5">
    <source>
        <dbReference type="PIRSR" id="PIRSR606710-1"/>
    </source>
</evidence>
<evidence type="ECO:0000256" key="4">
    <source>
        <dbReference type="ARBA" id="ARBA00023295"/>
    </source>
</evidence>
<keyword evidence="4 7" id="KW-0326">Glycosidase</keyword>
<evidence type="ECO:0000256" key="7">
    <source>
        <dbReference type="RuleBase" id="RU361187"/>
    </source>
</evidence>
<dbReference type="EMBL" id="CVMT01000013">
    <property type="protein sequence ID" value="CRG92681.1"/>
    <property type="molecule type" value="Genomic_DNA"/>
</dbReference>
<reference evidence="9 10" key="1">
    <citation type="submission" date="2015-04" db="EMBL/GenBank/DDBJ databases">
        <authorList>
            <person name="Syromyatnikov M.Y."/>
            <person name="Popov V.N."/>
        </authorList>
    </citation>
    <scope>NUCLEOTIDE SEQUENCE [LARGE SCALE GENOMIC DNA]</scope>
    <source>
        <strain evidence="9">WF-38-12</strain>
    </source>
</reference>
<keyword evidence="2 8" id="KW-0732">Signal</keyword>
<proteinExistence type="inferred from homology"/>
<dbReference type="GO" id="GO:0004553">
    <property type="term" value="F:hydrolase activity, hydrolyzing O-glycosyl compounds"/>
    <property type="evidence" value="ECO:0007669"/>
    <property type="project" value="InterPro"/>
</dbReference>
<evidence type="ECO:0000256" key="2">
    <source>
        <dbReference type="ARBA" id="ARBA00022729"/>
    </source>
</evidence>
<dbReference type="Pfam" id="PF04616">
    <property type="entry name" value="Glyco_hydro_43"/>
    <property type="match status" value="1"/>
</dbReference>
<protein>
    <submittedName>
        <fullName evidence="9">Uncharacterized protein</fullName>
    </submittedName>
</protein>
<dbReference type="SUPFAM" id="SSF75005">
    <property type="entry name" value="Arabinanase/levansucrase/invertase"/>
    <property type="match status" value="1"/>
</dbReference>
<feature type="active site" description="Proton donor" evidence="5">
    <location>
        <position position="224"/>
    </location>
</feature>
<evidence type="ECO:0000256" key="3">
    <source>
        <dbReference type="ARBA" id="ARBA00022801"/>
    </source>
</evidence>
<dbReference type="OrthoDB" id="3879658at2759"/>